<dbReference type="EMBL" id="ANNX02000012">
    <property type="protein sequence ID" value="KYC44059.1"/>
    <property type="molecule type" value="Genomic_DNA"/>
</dbReference>
<comment type="caution">
    <text evidence="2">The sequence shown here is derived from an EMBL/GenBank/DDBJ whole genome shotgun (WGS) entry which is preliminary data.</text>
</comment>
<dbReference type="InterPro" id="IPR036940">
    <property type="entry name" value="PI3/4_kinase_cat_sf"/>
</dbReference>
<dbReference type="AlphaFoldDB" id="A0A139XHA5"/>
<evidence type="ECO:0000313" key="3">
    <source>
        <dbReference type="Proteomes" id="UP000076925"/>
    </source>
</evidence>
<proteinExistence type="predicted"/>
<dbReference type="Proteomes" id="UP000076925">
    <property type="component" value="Unassembled WGS sequence"/>
</dbReference>
<dbReference type="PANTHER" id="PTHR38737:SF1">
    <property type="entry name" value="ACTIN-FRAGMIN KINASE DDB_G0279609-RELATED"/>
    <property type="match status" value="1"/>
</dbReference>
<dbReference type="InterPro" id="IPR037469">
    <property type="entry name" value="Put_AFK"/>
</dbReference>
<protein>
    <recommendedName>
        <fullName evidence="1">Actin-fragmin kinase catalytic domain-containing protein</fullName>
    </recommendedName>
</protein>
<keyword evidence="3" id="KW-1185">Reference proteome</keyword>
<dbReference type="InterPro" id="IPR011009">
    <property type="entry name" value="Kinase-like_dom_sf"/>
</dbReference>
<dbReference type="RefSeq" id="WP_017741359.1">
    <property type="nucleotide sequence ID" value="NZ_KQ976354.1"/>
</dbReference>
<reference evidence="2 3" key="1">
    <citation type="journal article" date="2013" name="Genome Biol. Evol.">
        <title>Genomes of Stigonematalean cyanobacteria (subsection V) and the evolution of oxygenic photosynthesis from prokaryotes to plastids.</title>
        <authorList>
            <person name="Dagan T."/>
            <person name="Roettger M."/>
            <person name="Stucken K."/>
            <person name="Landan G."/>
            <person name="Koch R."/>
            <person name="Major P."/>
            <person name="Gould S.B."/>
            <person name="Goremykin V.V."/>
            <person name="Rippka R."/>
            <person name="Tandeau de Marsac N."/>
            <person name="Gugger M."/>
            <person name="Lockhart P.J."/>
            <person name="Allen J.F."/>
            <person name="Brune I."/>
            <person name="Maus I."/>
            <person name="Puhler A."/>
            <person name="Martin W.F."/>
        </authorList>
    </citation>
    <scope>NUCLEOTIDE SEQUENCE [LARGE SCALE GENOMIC DNA]</scope>
    <source>
        <strain evidence="2 3">PCC 7110</strain>
    </source>
</reference>
<dbReference type="Gene3D" id="1.10.1070.11">
    <property type="entry name" value="Phosphatidylinositol 3-/4-kinase, catalytic domain"/>
    <property type="match status" value="1"/>
</dbReference>
<feature type="domain" description="Actin-fragmin kinase catalytic" evidence="1">
    <location>
        <begin position="2"/>
        <end position="217"/>
    </location>
</feature>
<gene>
    <name evidence="2" type="ORF">WA1_02650</name>
</gene>
<dbReference type="OrthoDB" id="9918187at2"/>
<dbReference type="Pfam" id="PF09192">
    <property type="entry name" value="Act-Frag_cataly"/>
    <property type="match status" value="1"/>
</dbReference>
<dbReference type="PANTHER" id="PTHR38737">
    <property type="entry name" value="ACTIN-FRAGMIN KINASE DDB_G0279609-RELATED"/>
    <property type="match status" value="1"/>
</dbReference>
<dbReference type="SUPFAM" id="SSF56112">
    <property type="entry name" value="Protein kinase-like (PK-like)"/>
    <property type="match status" value="1"/>
</dbReference>
<accession>A0A139XHA5</accession>
<sequence>MKWNQLQYAIRSEYGQDGVYFINDGQKGQVLKAPESPYAEVFLTLLANSFGLSTPTVRVIRPDSSEYTDVIEALKPYIEESNASLRVAQEQEQKKSEDKRDLELMSKRTLDLESLPIFLLMEDLSGRSLRDVTQQDLEDWYGEDENLKPIGQKFLTDLGKLLVFDISIRNVDRFIFWKLPGIGEIESALGNLGNIFIRDETKELIVIDSLIDRNIEIVDYANAVKEVLAKTLNALPDNLVDRGQETLELTGYEIEENGRALILQGVREGINQLYDLTQGDTLEQIKQESLRQLSKSEERKVDALFQFIKKIGETLNIEP</sequence>
<evidence type="ECO:0000259" key="1">
    <source>
        <dbReference type="Pfam" id="PF09192"/>
    </source>
</evidence>
<name>A0A139XHA5_9CYAN</name>
<dbReference type="Gene3D" id="3.30.1010.10">
    <property type="entry name" value="Phosphatidylinositol 3-kinase Catalytic Subunit, Chain A, domain 4"/>
    <property type="match status" value="1"/>
</dbReference>
<organism evidence="2 3">
    <name type="scientific">Scytonema hofmannii PCC 7110</name>
    <dbReference type="NCBI Taxonomy" id="128403"/>
    <lineage>
        <taxon>Bacteria</taxon>
        <taxon>Bacillati</taxon>
        <taxon>Cyanobacteriota</taxon>
        <taxon>Cyanophyceae</taxon>
        <taxon>Nostocales</taxon>
        <taxon>Scytonemataceae</taxon>
        <taxon>Scytonema</taxon>
    </lineage>
</organism>
<dbReference type="InterPro" id="IPR015275">
    <property type="entry name" value="Actin-fragmin_kin_cat_dom"/>
</dbReference>
<evidence type="ECO:0000313" key="2">
    <source>
        <dbReference type="EMBL" id="KYC44059.1"/>
    </source>
</evidence>